<dbReference type="EMBL" id="GGEC01005410">
    <property type="protein sequence ID" value="MBW85893.1"/>
    <property type="molecule type" value="Transcribed_RNA"/>
</dbReference>
<dbReference type="AlphaFoldDB" id="A0A2P2IXG1"/>
<accession>A0A2P2IXG1</accession>
<protein>
    <submittedName>
        <fullName evidence="1">Uncharacterized protein</fullName>
    </submittedName>
</protein>
<name>A0A2P2IXG1_RHIMU</name>
<reference evidence="1" key="1">
    <citation type="submission" date="2018-02" db="EMBL/GenBank/DDBJ databases">
        <title>Rhizophora mucronata_Transcriptome.</title>
        <authorList>
            <person name="Meera S.P."/>
            <person name="Sreeshan A."/>
            <person name="Augustine A."/>
        </authorList>
    </citation>
    <scope>NUCLEOTIDE SEQUENCE</scope>
    <source>
        <tissue evidence="1">Leaf</tissue>
    </source>
</reference>
<organism evidence="1">
    <name type="scientific">Rhizophora mucronata</name>
    <name type="common">Asiatic mangrove</name>
    <dbReference type="NCBI Taxonomy" id="61149"/>
    <lineage>
        <taxon>Eukaryota</taxon>
        <taxon>Viridiplantae</taxon>
        <taxon>Streptophyta</taxon>
        <taxon>Embryophyta</taxon>
        <taxon>Tracheophyta</taxon>
        <taxon>Spermatophyta</taxon>
        <taxon>Magnoliopsida</taxon>
        <taxon>eudicotyledons</taxon>
        <taxon>Gunneridae</taxon>
        <taxon>Pentapetalae</taxon>
        <taxon>rosids</taxon>
        <taxon>fabids</taxon>
        <taxon>Malpighiales</taxon>
        <taxon>Rhizophoraceae</taxon>
        <taxon>Rhizophora</taxon>
    </lineage>
</organism>
<proteinExistence type="predicted"/>
<sequence>MQLSCLCGTQILSIKWKTKIGSPQFCGFKIYLKSYLLCNLVGWN</sequence>
<evidence type="ECO:0000313" key="1">
    <source>
        <dbReference type="EMBL" id="MBW85893.1"/>
    </source>
</evidence>